<proteinExistence type="predicted"/>
<feature type="transmembrane region" description="Helical" evidence="1">
    <location>
        <begin position="115"/>
        <end position="137"/>
    </location>
</feature>
<keyword evidence="3" id="KW-1185">Reference proteome</keyword>
<evidence type="ECO:0000313" key="2">
    <source>
        <dbReference type="EMBL" id="AMY24966.1"/>
    </source>
</evidence>
<evidence type="ECO:0000256" key="1">
    <source>
        <dbReference type="SAM" id="Phobius"/>
    </source>
</evidence>
<dbReference type="EMBL" id="CP015220">
    <property type="protein sequence ID" value="AMY24966.1"/>
    <property type="molecule type" value="Genomic_DNA"/>
</dbReference>
<evidence type="ECO:0008006" key="4">
    <source>
        <dbReference type="Google" id="ProtNLM"/>
    </source>
</evidence>
<accession>A0A143QQA6</accession>
<dbReference type="AlphaFoldDB" id="A0A143QQA6"/>
<reference evidence="2 3" key="1">
    <citation type="journal article" date="2016" name="Genome Announc.">
        <title>Complete Genome and Plasmid Sequences for Rhodococcus fascians D188 and Draft Sequences for Rhodococcus Isolates PBTS 1 and PBTS 2.</title>
        <authorList>
            <person name="Stamler R.A."/>
            <person name="Vereecke D."/>
            <person name="Zhang Y."/>
            <person name="Schilkey F."/>
            <person name="Devitt N."/>
            <person name="Randall J.J."/>
        </authorList>
    </citation>
    <scope>NUCLEOTIDE SEQUENCE [LARGE SCALE GENOMIC DNA]</scope>
    <source>
        <strain evidence="2 3">PBTS2</strain>
    </source>
</reference>
<dbReference type="OrthoDB" id="345818at2"/>
<sequence>MQLEIDTKVIVFASGVLLMWALALGVLKYHQMSTSSDGTAHRYVDIAHRAALMYSFAALVLAALAHYSAWPTVVDLTAAVVVLVFFVAAIAGYTVHGIRRDTENQFVHPVPGTHLFMLALIVGEIGGTAVLLAGFFAEQFLGRS</sequence>
<feature type="transmembrane region" description="Helical" evidence="1">
    <location>
        <begin position="51"/>
        <end position="70"/>
    </location>
</feature>
<feature type="transmembrane region" description="Helical" evidence="1">
    <location>
        <begin position="12"/>
        <end position="30"/>
    </location>
</feature>
<keyword evidence="1" id="KW-1133">Transmembrane helix</keyword>
<organism evidence="2 3">
    <name type="scientific">Rhodococcoides fascians</name>
    <name type="common">Rhodococcus fascians</name>
    <dbReference type="NCBI Taxonomy" id="1828"/>
    <lineage>
        <taxon>Bacteria</taxon>
        <taxon>Bacillati</taxon>
        <taxon>Actinomycetota</taxon>
        <taxon>Actinomycetes</taxon>
        <taxon>Mycobacteriales</taxon>
        <taxon>Nocardiaceae</taxon>
        <taxon>Rhodococcoides</taxon>
    </lineage>
</organism>
<gene>
    <name evidence="2" type="ORF">A3Q41_03680</name>
</gene>
<dbReference type="RefSeq" id="WP_032366446.1">
    <property type="nucleotide sequence ID" value="NZ_CP015220.1"/>
</dbReference>
<protein>
    <recommendedName>
        <fullName evidence="4">Integral membrane protein</fullName>
    </recommendedName>
</protein>
<feature type="transmembrane region" description="Helical" evidence="1">
    <location>
        <begin position="76"/>
        <end position="95"/>
    </location>
</feature>
<evidence type="ECO:0000313" key="3">
    <source>
        <dbReference type="Proteomes" id="UP000076038"/>
    </source>
</evidence>
<name>A0A143QQA6_RHOFA</name>
<keyword evidence="1" id="KW-0812">Transmembrane</keyword>
<dbReference type="PATRIC" id="fig|1653479.3.peg.3731"/>
<dbReference type="KEGG" id="rhs:A3Q41_03680"/>
<keyword evidence="1" id="KW-0472">Membrane</keyword>
<dbReference type="GeneID" id="93553839"/>
<reference evidence="3" key="2">
    <citation type="submission" date="2016-04" db="EMBL/GenBank/DDBJ databases">
        <title>Complete Genome and Plasmid Sequences for Rhodococcus fascians D188 and Draft Sequences for Rhodococcus spp. Isolates PBTS 1 and PBTS 2.</title>
        <authorList>
            <person name="Stamer R."/>
            <person name="Vereecke D."/>
            <person name="Zhang Y."/>
            <person name="Schilkey F."/>
            <person name="Devitt N."/>
            <person name="Randall J."/>
        </authorList>
    </citation>
    <scope>NUCLEOTIDE SEQUENCE [LARGE SCALE GENOMIC DNA]</scope>
    <source>
        <strain evidence="3">PBTS2</strain>
    </source>
</reference>
<dbReference type="Proteomes" id="UP000076038">
    <property type="component" value="Chromosome"/>
</dbReference>